<reference evidence="1 2" key="1">
    <citation type="submission" date="2015-12" db="EMBL/GenBank/DDBJ databases">
        <title>Diversity of Burkholderia near neighbor genomes.</title>
        <authorList>
            <person name="Sahl J."/>
            <person name="Wagner D."/>
            <person name="Keim P."/>
        </authorList>
    </citation>
    <scope>NUCLEOTIDE SEQUENCE [LARGE SCALE GENOMIC DNA]</scope>
    <source>
        <strain evidence="1 2">BDU6</strain>
    </source>
</reference>
<dbReference type="GO" id="GO:0015774">
    <property type="term" value="P:polysaccharide transport"/>
    <property type="evidence" value="ECO:0007669"/>
    <property type="project" value="InterPro"/>
</dbReference>
<sequence>MIVVVVDSMERYYFAARLVKSIRKEFDFLFATSEPVAHLMALGAGFRSVYLRRGAQASAARDAAGAIRSDASIEVLNGQMTPELARADATAIFAAMSGLFRRHLISQCLMWNGQQLVCRAVAHACAAHGIPAKFVEISNLPDKLFVDRLGVNALSSISRNPAVIDALPMPTEDAHRRWLARYERYKARPLPQARTSWKRKAVSAVNYALKLATRGVARKRLNTVRATNGTVAPTQAKALTVKELSALRYVFLPLQVSGDTQIKLHSDVDNLKAIRLAFEHAANECADLIVKLHPAECDTTVIDEVLRMQRVYHFDLVTSPTTDLIKHAHSVVTINSTVGLEALLYGKPVVSLGRCFYKEFDRTRLLKYIHSFLIDGIDYFGTGEIAPRAARNVFSMKH</sequence>
<gene>
    <name evidence="1" type="ORF">WS70_03810</name>
</gene>
<accession>A0A1B4FBK1</accession>
<dbReference type="EMBL" id="CP013386">
    <property type="protein sequence ID" value="AOJ01059.1"/>
    <property type="molecule type" value="Genomic_DNA"/>
</dbReference>
<dbReference type="InterPro" id="IPR007833">
    <property type="entry name" value="Capsule_polysaccharide_synth"/>
</dbReference>
<evidence type="ECO:0000313" key="2">
    <source>
        <dbReference type="Proteomes" id="UP000062519"/>
    </source>
</evidence>
<dbReference type="RefSeq" id="WP_059470875.1">
    <property type="nucleotide sequence ID" value="NZ_CP013386.1"/>
</dbReference>
<dbReference type="GO" id="GO:0000271">
    <property type="term" value="P:polysaccharide biosynthetic process"/>
    <property type="evidence" value="ECO:0007669"/>
    <property type="project" value="InterPro"/>
</dbReference>
<proteinExistence type="predicted"/>
<evidence type="ECO:0000313" key="1">
    <source>
        <dbReference type="EMBL" id="AOJ01059.1"/>
    </source>
</evidence>
<dbReference type="Proteomes" id="UP000062519">
    <property type="component" value="Chromosome 1"/>
</dbReference>
<keyword evidence="2" id="KW-1185">Reference proteome</keyword>
<organism evidence="1 2">
    <name type="scientific">Burkholderia mayonis</name>
    <dbReference type="NCBI Taxonomy" id="1385591"/>
    <lineage>
        <taxon>Bacteria</taxon>
        <taxon>Pseudomonadati</taxon>
        <taxon>Pseudomonadota</taxon>
        <taxon>Betaproteobacteria</taxon>
        <taxon>Burkholderiales</taxon>
        <taxon>Burkholderiaceae</taxon>
        <taxon>Burkholderia</taxon>
        <taxon>pseudomallei group</taxon>
    </lineage>
</organism>
<protein>
    <submittedName>
        <fullName evidence="1">Capsular biosynthesis protein</fullName>
    </submittedName>
</protein>
<dbReference type="Pfam" id="PF05159">
    <property type="entry name" value="Capsule_synth"/>
    <property type="match status" value="1"/>
</dbReference>
<dbReference type="AlphaFoldDB" id="A0A1B4FBK1"/>
<name>A0A1B4FBK1_9BURK</name>
<dbReference type="KEGG" id="buu:WS70_03810"/>